<keyword evidence="11" id="KW-1185">Reference proteome</keyword>
<evidence type="ECO:0000256" key="7">
    <source>
        <dbReference type="ARBA" id="ARBA00022989"/>
    </source>
</evidence>
<dbReference type="RefSeq" id="XP_030765437.1">
    <property type="nucleotide sequence ID" value="XM_030909577.1"/>
</dbReference>
<keyword evidence="6 10" id="KW-0735">Signal-anchor</keyword>
<dbReference type="EC" id="2.4.1.-" evidence="10"/>
<proteinExistence type="inferred from homology"/>
<evidence type="ECO:0000256" key="3">
    <source>
        <dbReference type="ARBA" id="ARBA00022676"/>
    </source>
</evidence>
<evidence type="ECO:0000256" key="6">
    <source>
        <dbReference type="ARBA" id="ARBA00022968"/>
    </source>
</evidence>
<feature type="transmembrane region" description="Helical" evidence="10">
    <location>
        <begin position="12"/>
        <end position="31"/>
    </location>
</feature>
<comment type="similarity">
    <text evidence="2 10">Belongs to the glycosyltransferase 31 family.</text>
</comment>
<evidence type="ECO:0000256" key="4">
    <source>
        <dbReference type="ARBA" id="ARBA00022679"/>
    </source>
</evidence>
<evidence type="ECO:0000256" key="2">
    <source>
        <dbReference type="ARBA" id="ARBA00008661"/>
    </source>
</evidence>
<accession>A0A6J2YQ22</accession>
<dbReference type="GO" id="GO:0047220">
    <property type="term" value="F:galactosylxylosylprotein 3-beta-galactosyltransferase activity"/>
    <property type="evidence" value="ECO:0007669"/>
    <property type="project" value="TreeGrafter"/>
</dbReference>
<comment type="subcellular location">
    <subcellularLocation>
        <location evidence="1 10">Golgi apparatus membrane</location>
        <topology evidence="1 10">Single-pass type II membrane protein</topology>
    </subcellularLocation>
</comment>
<keyword evidence="4" id="KW-0808">Transferase</keyword>
<protein>
    <recommendedName>
        <fullName evidence="10">Hexosyltransferase</fullName>
        <ecNumber evidence="10">2.4.1.-</ecNumber>
    </recommendedName>
</protein>
<dbReference type="Gene3D" id="3.90.550.50">
    <property type="match status" value="1"/>
</dbReference>
<keyword evidence="9 10" id="KW-0472">Membrane</keyword>
<keyword evidence="5 10" id="KW-0812">Transmembrane</keyword>
<dbReference type="InParanoid" id="A0A6J2YQ22"/>
<dbReference type="PANTHER" id="PTHR11214">
    <property type="entry name" value="BETA-1,3-N-ACETYLGLUCOSAMINYLTRANSFERASE"/>
    <property type="match status" value="1"/>
</dbReference>
<evidence type="ECO:0000313" key="12">
    <source>
        <dbReference type="RefSeq" id="XP_030765437.1"/>
    </source>
</evidence>
<name>A0A6J2YQ22_SITOR</name>
<dbReference type="Proteomes" id="UP000504635">
    <property type="component" value="Unplaced"/>
</dbReference>
<dbReference type="AlphaFoldDB" id="A0A6J2YQ22"/>
<keyword evidence="3 10" id="KW-0328">Glycosyltransferase</keyword>
<evidence type="ECO:0000256" key="10">
    <source>
        <dbReference type="RuleBase" id="RU363063"/>
    </source>
</evidence>
<dbReference type="Pfam" id="PF01762">
    <property type="entry name" value="Galactosyl_T"/>
    <property type="match status" value="2"/>
</dbReference>
<evidence type="ECO:0000256" key="1">
    <source>
        <dbReference type="ARBA" id="ARBA00004323"/>
    </source>
</evidence>
<keyword evidence="7 10" id="KW-1133">Transmembrane helix</keyword>
<dbReference type="InterPro" id="IPR002659">
    <property type="entry name" value="Glyco_trans_31"/>
</dbReference>
<evidence type="ECO:0000256" key="8">
    <source>
        <dbReference type="ARBA" id="ARBA00023034"/>
    </source>
</evidence>
<dbReference type="OrthoDB" id="1158011at2759"/>
<evidence type="ECO:0000256" key="5">
    <source>
        <dbReference type="ARBA" id="ARBA00022692"/>
    </source>
</evidence>
<dbReference type="FunCoup" id="A0A6J2YQ22">
    <property type="interactions" value="177"/>
</dbReference>
<gene>
    <name evidence="12" type="primary">LOC115889543</name>
</gene>
<dbReference type="PANTHER" id="PTHR11214:SF3">
    <property type="entry name" value="BETA-1,3-GALACTOSYLTRANSFERASE 6"/>
    <property type="match status" value="1"/>
</dbReference>
<dbReference type="GeneID" id="115889543"/>
<evidence type="ECO:0000313" key="11">
    <source>
        <dbReference type="Proteomes" id="UP000504635"/>
    </source>
</evidence>
<sequence>MRRVKESKYCRIIFAALFSFLLGCMITLNLTPIDKTCIVDNTDREYNIMQNSKLKNPEVIVLILSAVKNSDRRNIIRETWLTLGNNVLGSGIKYRYKHYFVIGSLGLSNDEILHISTEQSQNSDILILPLYDNYKNLTEKVLKSFEWLNLQYDYGLGYKYVLKCDDDSVVNLQSLLVEIPKLESTLINSNLHYPLNLPPEKLNHFITTNIQSNEKINTVNIENMSIYWGYFHGNARIKRNGKWQESEWILCDNYVPYALGGGYILSRNLVSYIGKNVNYLRTFKSEDVSVGLWLSAINNIIRVHDIRFDTEWTSRGCKNYYLVTHHISPTETKFMFESLVNNKQLCVREVEKRKYYLYNWSALPSECCVMVN</sequence>
<reference evidence="12" key="1">
    <citation type="submission" date="2025-08" db="UniProtKB">
        <authorList>
            <consortium name="RefSeq"/>
        </authorList>
    </citation>
    <scope>IDENTIFICATION</scope>
    <source>
        <tissue evidence="12">Gonads</tissue>
    </source>
</reference>
<keyword evidence="8 10" id="KW-0333">Golgi apparatus</keyword>
<dbReference type="GO" id="GO:0006024">
    <property type="term" value="P:glycosaminoglycan biosynthetic process"/>
    <property type="evidence" value="ECO:0007669"/>
    <property type="project" value="TreeGrafter"/>
</dbReference>
<dbReference type="GO" id="GO:0006493">
    <property type="term" value="P:protein O-linked glycosylation"/>
    <property type="evidence" value="ECO:0007669"/>
    <property type="project" value="TreeGrafter"/>
</dbReference>
<evidence type="ECO:0000256" key="9">
    <source>
        <dbReference type="ARBA" id="ARBA00023136"/>
    </source>
</evidence>
<dbReference type="GO" id="GO:0000139">
    <property type="term" value="C:Golgi membrane"/>
    <property type="evidence" value="ECO:0007669"/>
    <property type="project" value="UniProtKB-SubCell"/>
</dbReference>
<dbReference type="PROSITE" id="PS51257">
    <property type="entry name" value="PROKAR_LIPOPROTEIN"/>
    <property type="match status" value="1"/>
</dbReference>
<organism evidence="11 12">
    <name type="scientific">Sitophilus oryzae</name>
    <name type="common">Rice weevil</name>
    <name type="synonym">Curculio oryzae</name>
    <dbReference type="NCBI Taxonomy" id="7048"/>
    <lineage>
        <taxon>Eukaryota</taxon>
        <taxon>Metazoa</taxon>
        <taxon>Ecdysozoa</taxon>
        <taxon>Arthropoda</taxon>
        <taxon>Hexapoda</taxon>
        <taxon>Insecta</taxon>
        <taxon>Pterygota</taxon>
        <taxon>Neoptera</taxon>
        <taxon>Endopterygota</taxon>
        <taxon>Coleoptera</taxon>
        <taxon>Polyphaga</taxon>
        <taxon>Cucujiformia</taxon>
        <taxon>Curculionidae</taxon>
        <taxon>Dryophthorinae</taxon>
        <taxon>Sitophilus</taxon>
    </lineage>
</organism>
<dbReference type="KEGG" id="soy:115889543"/>